<sequence>MLKIRLKRYGQKHNPIYNVGIMLSQTKRNGLTIKTVGFYNPQTKEFKLNVNIIVQFLYTGVQPTSKLIYLLKKSNILY</sequence>
<dbReference type="PANTHER" id="PTHR12919">
    <property type="entry name" value="30S RIBOSOMAL PROTEIN S16"/>
    <property type="match status" value="1"/>
</dbReference>
<gene>
    <name evidence="4" type="primary">rps16</name>
</gene>
<evidence type="ECO:0000256" key="1">
    <source>
        <dbReference type="ARBA" id="ARBA00006668"/>
    </source>
</evidence>
<dbReference type="PANTHER" id="PTHR12919:SF20">
    <property type="entry name" value="SMALL RIBOSOMAL SUBUNIT PROTEIN BS16M"/>
    <property type="match status" value="1"/>
</dbReference>
<comment type="similarity">
    <text evidence="1">Belongs to the bacterial ribosomal protein bS16 family.</text>
</comment>
<dbReference type="InterPro" id="IPR023803">
    <property type="entry name" value="Ribosomal_bS16_dom_sf"/>
</dbReference>
<protein>
    <submittedName>
        <fullName evidence="4">Ribosomal protein S16</fullName>
    </submittedName>
</protein>
<name>A0A7G1MRW2_9STRA</name>
<geneLocation type="plastid" evidence="4"/>
<dbReference type="GO" id="GO:0032543">
    <property type="term" value="P:mitochondrial translation"/>
    <property type="evidence" value="ECO:0007669"/>
    <property type="project" value="TreeGrafter"/>
</dbReference>
<proteinExistence type="inferred from homology"/>
<dbReference type="AlphaFoldDB" id="A0A7G1MRW2"/>
<dbReference type="EMBL" id="LC580440">
    <property type="protein sequence ID" value="BCL05890.1"/>
    <property type="molecule type" value="Genomic_DNA"/>
</dbReference>
<dbReference type="GO" id="GO:0015935">
    <property type="term" value="C:small ribosomal subunit"/>
    <property type="evidence" value="ECO:0007669"/>
    <property type="project" value="TreeGrafter"/>
</dbReference>
<keyword evidence="4" id="KW-0934">Plastid</keyword>
<dbReference type="HAMAP" id="MF_00385">
    <property type="entry name" value="Ribosomal_bS16"/>
    <property type="match status" value="1"/>
</dbReference>
<keyword evidence="2 4" id="KW-0689">Ribosomal protein</keyword>
<dbReference type="Gene3D" id="3.30.1320.10">
    <property type="match status" value="1"/>
</dbReference>
<evidence type="ECO:0000256" key="2">
    <source>
        <dbReference type="ARBA" id="ARBA00022980"/>
    </source>
</evidence>
<evidence type="ECO:0000313" key="4">
    <source>
        <dbReference type="EMBL" id="BCL05890.1"/>
    </source>
</evidence>
<dbReference type="GO" id="GO:0003735">
    <property type="term" value="F:structural constituent of ribosome"/>
    <property type="evidence" value="ECO:0007669"/>
    <property type="project" value="InterPro"/>
</dbReference>
<accession>A0A7G1MRW2</accession>
<dbReference type="GO" id="GO:0005739">
    <property type="term" value="C:mitochondrion"/>
    <property type="evidence" value="ECO:0007669"/>
    <property type="project" value="GOC"/>
</dbReference>
<dbReference type="NCBIfam" id="TIGR00002">
    <property type="entry name" value="S16"/>
    <property type="match status" value="1"/>
</dbReference>
<keyword evidence="3" id="KW-0687">Ribonucleoprotein</keyword>
<dbReference type="Pfam" id="PF00886">
    <property type="entry name" value="Ribosomal_S16"/>
    <property type="match status" value="1"/>
</dbReference>
<evidence type="ECO:0000256" key="3">
    <source>
        <dbReference type="ARBA" id="ARBA00023274"/>
    </source>
</evidence>
<dbReference type="SUPFAM" id="SSF54565">
    <property type="entry name" value="Ribosomal protein S16"/>
    <property type="match status" value="1"/>
</dbReference>
<organism evidence="4">
    <name type="scientific">Pteridomonas sp. YPF1301</name>
    <dbReference type="NCBI Taxonomy" id="2766739"/>
    <lineage>
        <taxon>Eukaryota</taxon>
        <taxon>Sar</taxon>
        <taxon>Stramenopiles</taxon>
        <taxon>Ochrophyta</taxon>
        <taxon>Dictyochophyceae</taxon>
        <taxon>Pedinellales</taxon>
        <taxon>Pteridomonas</taxon>
    </lineage>
</organism>
<reference evidence="4" key="1">
    <citation type="submission" date="2020-09" db="EMBL/GenBank/DDBJ databases">
        <title>Highly reduced plastid genomes of the non-photosynthetic dictyochophyceans Pteridomonas spp. (Ochrophyta, SAR).</title>
        <authorList>
            <person name="Kayama M."/>
            <person name="Kamikawa R."/>
        </authorList>
    </citation>
    <scope>NUCLEOTIDE SEQUENCE</scope>
    <source>
        <strain evidence="4">YPF1301</strain>
    </source>
</reference>
<dbReference type="InterPro" id="IPR000307">
    <property type="entry name" value="Ribosomal_bS16"/>
</dbReference>